<protein>
    <submittedName>
        <fullName evidence="2">Uncharacterized protein</fullName>
    </submittedName>
</protein>
<dbReference type="SUPFAM" id="SSF55073">
    <property type="entry name" value="Nucleotide cyclase"/>
    <property type="match status" value="1"/>
</dbReference>
<dbReference type="OrthoDB" id="7064118at2"/>
<dbReference type="EMBL" id="RXOC01000001">
    <property type="protein sequence ID" value="RXF72365.1"/>
    <property type="molecule type" value="Genomic_DNA"/>
</dbReference>
<reference evidence="1 4" key="2">
    <citation type="submission" date="2019-09" db="EMBL/GenBank/DDBJ databases">
        <title>Pararcticibacter amylolyticus gen. nov., sp. nov., isolated from a rottenly hemp rope, and reclassification of Pedobacter tournemirensis as Pararcticibacter tournemirensis comb. nov.</title>
        <authorList>
            <person name="Cai Y."/>
        </authorList>
    </citation>
    <scope>NUCLEOTIDE SEQUENCE [LARGE SCALE GENOMIC DNA]</scope>
    <source>
        <strain evidence="1 4">TF5-37.2-LB10</strain>
    </source>
</reference>
<dbReference type="Proteomes" id="UP000290848">
    <property type="component" value="Unassembled WGS sequence"/>
</dbReference>
<proteinExistence type="predicted"/>
<gene>
    <name evidence="2" type="ORF">EKH83_01145</name>
    <name evidence="1" type="ORF">F1649_20045</name>
</gene>
<organism evidence="2 3">
    <name type="scientific">Arcticibacter tournemirensis</name>
    <dbReference type="NCBI Taxonomy" id="699437"/>
    <lineage>
        <taxon>Bacteria</taxon>
        <taxon>Pseudomonadati</taxon>
        <taxon>Bacteroidota</taxon>
        <taxon>Sphingobacteriia</taxon>
        <taxon>Sphingobacteriales</taxon>
        <taxon>Sphingobacteriaceae</taxon>
        <taxon>Arcticibacter</taxon>
    </lineage>
</organism>
<evidence type="ECO:0000313" key="4">
    <source>
        <dbReference type="Proteomes" id="UP000322918"/>
    </source>
</evidence>
<dbReference type="AlphaFoldDB" id="A0A4Q0MG98"/>
<sequence length="210" mass="22999">MKPQKAVLTADIVNSSTLGEKQLDELLFAVKTELKGQKAKSDFYRGDSFHALCDIEQALTLALRLRAIAKQSDPKDKSEDIDIRIAIGIGPVEEPIKNMATAKGEAFMLSGRELDLLSKTSDRLALRCADKKIDAGLQGIAVFVDLLMQKMSSKQAETVGELLMGATQMEAAKKLKKSQSTINKLAKAANWSEMEKAIGIYRKLVSLITE</sequence>
<dbReference type="EMBL" id="VWNE01000043">
    <property type="protein sequence ID" value="KAA8476408.1"/>
    <property type="molecule type" value="Genomic_DNA"/>
</dbReference>
<dbReference type="Gene3D" id="3.30.70.1230">
    <property type="entry name" value="Nucleotide cyclase"/>
    <property type="match status" value="1"/>
</dbReference>
<evidence type="ECO:0000313" key="3">
    <source>
        <dbReference type="Proteomes" id="UP000290848"/>
    </source>
</evidence>
<dbReference type="InterPro" id="IPR029787">
    <property type="entry name" value="Nucleotide_cyclase"/>
</dbReference>
<name>A0A4Q0MG98_9SPHI</name>
<comment type="caution">
    <text evidence="2">The sequence shown here is derived from an EMBL/GenBank/DDBJ whole genome shotgun (WGS) entry which is preliminary data.</text>
</comment>
<reference evidence="2 3" key="1">
    <citation type="submission" date="2018-12" db="EMBL/GenBank/DDBJ databases">
        <title>The Draft Genome Sequence of the Soil Bacterium Pedobacter tournemirensis R1.</title>
        <authorList>
            <person name="He J."/>
        </authorList>
    </citation>
    <scope>NUCLEOTIDE SEQUENCE [LARGE SCALE GENOMIC DNA]</scope>
    <source>
        <strain evidence="2 3">R1</strain>
    </source>
</reference>
<accession>A0A4Q0MG98</accession>
<keyword evidence="4" id="KW-1185">Reference proteome</keyword>
<dbReference type="Proteomes" id="UP000322918">
    <property type="component" value="Unassembled WGS sequence"/>
</dbReference>
<evidence type="ECO:0000313" key="2">
    <source>
        <dbReference type="EMBL" id="RXF72365.1"/>
    </source>
</evidence>
<evidence type="ECO:0000313" key="1">
    <source>
        <dbReference type="EMBL" id="KAA8476408.1"/>
    </source>
</evidence>
<dbReference type="RefSeq" id="WP_128767550.1">
    <property type="nucleotide sequence ID" value="NZ_RXOC01000001.1"/>
</dbReference>